<dbReference type="OrthoDB" id="2310150at2759"/>
<gene>
    <name evidence="1" type="ORF">HYFRA_00003248</name>
</gene>
<proteinExistence type="predicted"/>
<protein>
    <submittedName>
        <fullName evidence="1">Uncharacterized protein</fullName>
    </submittedName>
</protein>
<sequence length="192" mass="21855">MTFGREGTASAQVFRPLNYSTMLGVSQARGHNQADICRLYNEGISEECCAAFEWKKGGLNALNRNLEPELSPYFRNYGIELYTFSPLAGCYFTSCYTREATVETGSQFDDTGFQGMAYRTYYWDEEYFTALDTLCIDHHSLLKRELEGATIIGLLRGKEQLEENMRYLDAEKELPNKALEALDKGWKVVKGV</sequence>
<reference evidence="1" key="1">
    <citation type="submission" date="2021-07" db="EMBL/GenBank/DDBJ databases">
        <authorList>
            <person name="Durling M."/>
        </authorList>
    </citation>
    <scope>NUCLEOTIDE SEQUENCE</scope>
</reference>
<organism evidence="1 2">
    <name type="scientific">Hymenoscyphus fraxineus</name>
    <dbReference type="NCBI Taxonomy" id="746836"/>
    <lineage>
        <taxon>Eukaryota</taxon>
        <taxon>Fungi</taxon>
        <taxon>Dikarya</taxon>
        <taxon>Ascomycota</taxon>
        <taxon>Pezizomycotina</taxon>
        <taxon>Leotiomycetes</taxon>
        <taxon>Helotiales</taxon>
        <taxon>Helotiaceae</taxon>
        <taxon>Hymenoscyphus</taxon>
    </lineage>
</organism>
<name>A0A9N9KSG1_9HELO</name>
<evidence type="ECO:0000313" key="1">
    <source>
        <dbReference type="EMBL" id="CAG8953054.1"/>
    </source>
</evidence>
<comment type="caution">
    <text evidence="1">The sequence shown here is derived from an EMBL/GenBank/DDBJ whole genome shotgun (WGS) entry which is preliminary data.</text>
</comment>
<evidence type="ECO:0000313" key="2">
    <source>
        <dbReference type="Proteomes" id="UP000696280"/>
    </source>
</evidence>
<dbReference type="Proteomes" id="UP000696280">
    <property type="component" value="Unassembled WGS sequence"/>
</dbReference>
<dbReference type="Gene3D" id="3.20.20.100">
    <property type="entry name" value="NADP-dependent oxidoreductase domain"/>
    <property type="match status" value="1"/>
</dbReference>
<dbReference type="InterPro" id="IPR036812">
    <property type="entry name" value="NAD(P)_OxRdtase_dom_sf"/>
</dbReference>
<feature type="non-terminal residue" evidence="1">
    <location>
        <position position="192"/>
    </location>
</feature>
<accession>A0A9N9KSG1</accession>
<dbReference type="AlphaFoldDB" id="A0A9N9KSG1"/>
<dbReference type="EMBL" id="CAJVRL010000049">
    <property type="protein sequence ID" value="CAG8953054.1"/>
    <property type="molecule type" value="Genomic_DNA"/>
</dbReference>
<keyword evidence="2" id="KW-1185">Reference proteome</keyword>
<dbReference type="SUPFAM" id="SSF51430">
    <property type="entry name" value="NAD(P)-linked oxidoreductase"/>
    <property type="match status" value="1"/>
</dbReference>